<keyword evidence="3" id="KW-1185">Reference proteome</keyword>
<accession>A0A433D6Y8</accession>
<proteinExistence type="predicted"/>
<comment type="caution">
    <text evidence="2">The sequence shown here is derived from an EMBL/GenBank/DDBJ whole genome shotgun (WGS) entry which is preliminary data.</text>
</comment>
<evidence type="ECO:0000256" key="1">
    <source>
        <dbReference type="SAM" id="MobiDB-lite"/>
    </source>
</evidence>
<dbReference type="EMBL" id="RBNI01005952">
    <property type="protein sequence ID" value="RUP46371.1"/>
    <property type="molecule type" value="Genomic_DNA"/>
</dbReference>
<protein>
    <submittedName>
        <fullName evidence="2">Uncharacterized protein</fullName>
    </submittedName>
</protein>
<organism evidence="2 3">
    <name type="scientific">Jimgerdemannia flammicorona</name>
    <dbReference type="NCBI Taxonomy" id="994334"/>
    <lineage>
        <taxon>Eukaryota</taxon>
        <taxon>Fungi</taxon>
        <taxon>Fungi incertae sedis</taxon>
        <taxon>Mucoromycota</taxon>
        <taxon>Mucoromycotina</taxon>
        <taxon>Endogonomycetes</taxon>
        <taxon>Endogonales</taxon>
        <taxon>Endogonaceae</taxon>
        <taxon>Jimgerdemannia</taxon>
    </lineage>
</organism>
<feature type="compositionally biased region" description="Polar residues" evidence="1">
    <location>
        <begin position="19"/>
        <end position="35"/>
    </location>
</feature>
<evidence type="ECO:0000313" key="3">
    <source>
        <dbReference type="Proteomes" id="UP000268093"/>
    </source>
</evidence>
<name>A0A433D6Y8_9FUNG</name>
<dbReference type="AlphaFoldDB" id="A0A433D6Y8"/>
<reference evidence="2 3" key="1">
    <citation type="journal article" date="2018" name="New Phytol.">
        <title>Phylogenomics of Endogonaceae and evolution of mycorrhizas within Mucoromycota.</title>
        <authorList>
            <person name="Chang Y."/>
            <person name="Desiro A."/>
            <person name="Na H."/>
            <person name="Sandor L."/>
            <person name="Lipzen A."/>
            <person name="Clum A."/>
            <person name="Barry K."/>
            <person name="Grigoriev I.V."/>
            <person name="Martin F.M."/>
            <person name="Stajich J.E."/>
            <person name="Smith M.E."/>
            <person name="Bonito G."/>
            <person name="Spatafora J.W."/>
        </authorList>
    </citation>
    <scope>NUCLEOTIDE SEQUENCE [LARGE SCALE GENOMIC DNA]</scope>
    <source>
        <strain evidence="2 3">GMNB39</strain>
    </source>
</reference>
<dbReference type="Proteomes" id="UP000268093">
    <property type="component" value="Unassembled WGS sequence"/>
</dbReference>
<feature type="region of interest" description="Disordered" evidence="1">
    <location>
        <begin position="1"/>
        <end position="63"/>
    </location>
</feature>
<gene>
    <name evidence="2" type="ORF">BC936DRAFT_147033</name>
</gene>
<sequence>MHDQPRGRKLTSLAADMQDGSSPGSEGTTLGPTTRSRNKPSARVEGIVASRVPPRNEPPRRPIEGMRDIIAYILTLSVKPTVEKKHGLRPLE</sequence>
<evidence type="ECO:0000313" key="2">
    <source>
        <dbReference type="EMBL" id="RUP46371.1"/>
    </source>
</evidence>